<name>A0AAE1A8N2_9GAST</name>
<organism evidence="2 3">
    <name type="scientific">Elysia crispata</name>
    <name type="common">lettuce slug</name>
    <dbReference type="NCBI Taxonomy" id="231223"/>
    <lineage>
        <taxon>Eukaryota</taxon>
        <taxon>Metazoa</taxon>
        <taxon>Spiralia</taxon>
        <taxon>Lophotrochozoa</taxon>
        <taxon>Mollusca</taxon>
        <taxon>Gastropoda</taxon>
        <taxon>Heterobranchia</taxon>
        <taxon>Euthyneura</taxon>
        <taxon>Panpulmonata</taxon>
        <taxon>Sacoglossa</taxon>
        <taxon>Placobranchoidea</taxon>
        <taxon>Plakobranchidae</taxon>
        <taxon>Elysia</taxon>
    </lineage>
</organism>
<feature type="region of interest" description="Disordered" evidence="1">
    <location>
        <begin position="92"/>
        <end position="113"/>
    </location>
</feature>
<accession>A0AAE1A8N2</accession>
<evidence type="ECO:0000256" key="1">
    <source>
        <dbReference type="SAM" id="MobiDB-lite"/>
    </source>
</evidence>
<dbReference type="EMBL" id="JAWDGP010002427">
    <property type="protein sequence ID" value="KAK3783309.1"/>
    <property type="molecule type" value="Genomic_DNA"/>
</dbReference>
<protein>
    <submittedName>
        <fullName evidence="2">Uncharacterized protein</fullName>
    </submittedName>
</protein>
<proteinExistence type="predicted"/>
<dbReference type="Proteomes" id="UP001283361">
    <property type="component" value="Unassembled WGS sequence"/>
</dbReference>
<dbReference type="AlphaFoldDB" id="A0AAE1A8N2"/>
<reference evidence="2" key="1">
    <citation type="journal article" date="2023" name="G3 (Bethesda)">
        <title>A reference genome for the long-term kleptoplast-retaining sea slug Elysia crispata morphotype clarki.</title>
        <authorList>
            <person name="Eastman K.E."/>
            <person name="Pendleton A.L."/>
            <person name="Shaikh M.A."/>
            <person name="Suttiyut T."/>
            <person name="Ogas R."/>
            <person name="Tomko P."/>
            <person name="Gavelis G."/>
            <person name="Widhalm J.R."/>
            <person name="Wisecaver J.H."/>
        </authorList>
    </citation>
    <scope>NUCLEOTIDE SEQUENCE</scope>
    <source>
        <strain evidence="2">ECLA1</strain>
    </source>
</reference>
<evidence type="ECO:0000313" key="2">
    <source>
        <dbReference type="EMBL" id="KAK3783309.1"/>
    </source>
</evidence>
<keyword evidence="3" id="KW-1185">Reference proteome</keyword>
<comment type="caution">
    <text evidence="2">The sequence shown here is derived from an EMBL/GenBank/DDBJ whole genome shotgun (WGS) entry which is preliminary data.</text>
</comment>
<sequence>MQYQPIIRCPFHLEEKVAGTEATGRQTHSKLKLNLGSVIVWSCGSPTSRQPSAPDGPGASKLREKCTDRLTRAYISPSTWRVFCLKRAKLNTNPETPDRIRSRQIFPLPQAAN</sequence>
<evidence type="ECO:0000313" key="3">
    <source>
        <dbReference type="Proteomes" id="UP001283361"/>
    </source>
</evidence>
<gene>
    <name evidence="2" type="ORF">RRG08_001782</name>
</gene>